<keyword evidence="1" id="KW-0677">Repeat</keyword>
<evidence type="ECO:0000256" key="1">
    <source>
        <dbReference type="ARBA" id="ARBA00022737"/>
    </source>
</evidence>
<dbReference type="Proteomes" id="UP000036923">
    <property type="component" value="Unassembled WGS sequence"/>
</dbReference>
<dbReference type="PANTHER" id="PTHR13817:SF166">
    <property type="entry name" value="NEURONAL IGCAM-RELATED"/>
    <property type="match status" value="1"/>
</dbReference>
<dbReference type="CDD" id="cd00063">
    <property type="entry name" value="FN3"/>
    <property type="match status" value="2"/>
</dbReference>
<dbReference type="PATRIC" id="fig|398512.5.peg.1416"/>
<dbReference type="InterPro" id="IPR050964">
    <property type="entry name" value="Striated_Muscle_Regulatory"/>
</dbReference>
<comment type="caution">
    <text evidence="4">The sequence shown here is derived from an EMBL/GenBank/DDBJ whole genome shotgun (WGS) entry which is preliminary data.</text>
</comment>
<feature type="domain" description="Fibronectin type-III" evidence="3">
    <location>
        <begin position="1"/>
        <end position="89"/>
    </location>
</feature>
<dbReference type="InterPro" id="IPR022409">
    <property type="entry name" value="PKD/Chitinase_dom"/>
</dbReference>
<evidence type="ECO:0000313" key="4">
    <source>
        <dbReference type="EMBL" id="KNY26101.1"/>
    </source>
</evidence>
<dbReference type="PANTHER" id="PTHR13817">
    <property type="entry name" value="TITIN"/>
    <property type="match status" value="1"/>
</dbReference>
<dbReference type="InterPro" id="IPR013783">
    <property type="entry name" value="Ig-like_fold"/>
</dbReference>
<dbReference type="SMART" id="SM00089">
    <property type="entry name" value="PKD"/>
    <property type="match status" value="2"/>
</dbReference>
<dbReference type="SUPFAM" id="SSF49265">
    <property type="entry name" value="Fibronectin type III"/>
    <property type="match status" value="2"/>
</dbReference>
<dbReference type="EMBL" id="LGTC01000001">
    <property type="protein sequence ID" value="KNY26101.1"/>
    <property type="molecule type" value="Genomic_DNA"/>
</dbReference>
<dbReference type="CDD" id="cd00146">
    <property type="entry name" value="PKD"/>
    <property type="match status" value="1"/>
</dbReference>
<dbReference type="InterPro" id="IPR035986">
    <property type="entry name" value="PKD_dom_sf"/>
</dbReference>
<dbReference type="InterPro" id="IPR036116">
    <property type="entry name" value="FN3_sf"/>
</dbReference>
<dbReference type="InterPro" id="IPR003961">
    <property type="entry name" value="FN3_dom"/>
</dbReference>
<protein>
    <submittedName>
        <fullName evidence="4">PKD domain containing protein</fullName>
    </submittedName>
</protein>
<feature type="domain" description="PKD" evidence="2">
    <location>
        <begin position="492"/>
        <end position="572"/>
    </location>
</feature>
<keyword evidence="5" id="KW-1185">Reference proteome</keyword>
<dbReference type="Gene3D" id="2.60.40.10">
    <property type="entry name" value="Immunoglobulins"/>
    <property type="match status" value="5"/>
</dbReference>
<dbReference type="InterPro" id="IPR000601">
    <property type="entry name" value="PKD_dom"/>
</dbReference>
<dbReference type="STRING" id="398512.Bccel_1363"/>
<organism evidence="4 5">
    <name type="scientific">Pseudobacteroides cellulosolvens ATCC 35603 = DSM 2933</name>
    <dbReference type="NCBI Taxonomy" id="398512"/>
    <lineage>
        <taxon>Bacteria</taxon>
        <taxon>Bacillati</taxon>
        <taxon>Bacillota</taxon>
        <taxon>Clostridia</taxon>
        <taxon>Eubacteriales</taxon>
        <taxon>Oscillospiraceae</taxon>
        <taxon>Pseudobacteroides</taxon>
    </lineage>
</organism>
<feature type="domain" description="Fibronectin type-III" evidence="3">
    <location>
        <begin position="396"/>
        <end position="489"/>
    </location>
</feature>
<reference evidence="5" key="1">
    <citation type="submission" date="2015-07" db="EMBL/GenBank/DDBJ databases">
        <title>Near-Complete Genome Sequence of the Cellulolytic Bacterium Bacteroides (Pseudobacteroides) cellulosolvens ATCC 35603.</title>
        <authorList>
            <person name="Dassa B."/>
            <person name="Utturkar S.M."/>
            <person name="Klingeman D.M."/>
            <person name="Hurt R.A."/>
            <person name="Keller M."/>
            <person name="Xu J."/>
            <person name="Reddy Y.H.K."/>
            <person name="Borovok I."/>
            <person name="Grinberg I.R."/>
            <person name="Lamed R."/>
            <person name="Zhivin O."/>
            <person name="Bayer E.A."/>
            <person name="Brown S.D."/>
        </authorList>
    </citation>
    <scope>NUCLEOTIDE SEQUENCE [LARGE SCALE GENOMIC DNA]</scope>
    <source>
        <strain evidence="5">DSM 2933</strain>
    </source>
</reference>
<dbReference type="SMART" id="SM00060">
    <property type="entry name" value="FN3"/>
    <property type="match status" value="3"/>
</dbReference>
<proteinExistence type="predicted"/>
<evidence type="ECO:0000259" key="2">
    <source>
        <dbReference type="PROSITE" id="PS50093"/>
    </source>
</evidence>
<accession>A0A0L6JJP5</accession>
<evidence type="ECO:0000313" key="5">
    <source>
        <dbReference type="Proteomes" id="UP000036923"/>
    </source>
</evidence>
<gene>
    <name evidence="4" type="ORF">Bccel_1363</name>
</gene>
<name>A0A0L6JJP5_9FIRM</name>
<sequence length="1658" mass="182529">MGLSKAEYANSIVLSWDDVEDEDFSYFEVEQKDSPDGSFRSAGRVNDKLGMQITGLSCNSTYWFRVVAYDVLGNRGTYSDEIEVTTTKDVYAPVIMHIGPAPGYYSDRIRLQANARDNEGVKTFTFQISYDMKMWKDVAVLEQEGSPLYASVNYDMDISGMKEGNFYIRSIASDESGNSTGGSSFVEYRIDHTPPGQPEGFKATFDYSHITLIWDKGKEDDLNFYRVYRSTAETGPYTLLKDNVLALGYIDSGATENTTYYYKVTAVDCADNESLAAGPMKGALLESGTDAEKPEIITISPPTGSMLPANPTIGILVEDNYKVASVTAEYRVQADQAAEWKLIGTADVDKYRDIVEFKWNTSGMSDGNYTVIVTAKDTAGNVSDAKEVNYRLNVEPPAAPVLTASAGDFKAVLSWTCGEESDLAGFLIYRSMVQNSFNDYECINSTKYRSYTDDSVEPEKTYYYMVKAVDIRGNSSWSNKAQVIPTGKDTVLPVAVAGEEQTAIVGTEVELDGRGSYDNDRIASYEWDFGDGNTAKTARAVHIYTKEGEYNATLTVYDPAGNKASSVTKVNVVAYDKACGVEIKIVDESDGACIPNAKVLVQSDDGTVKEFASNSRGIVKLSSKEGMLKIFAYKNDYSSVEGEAILEKGKSVKTTLCLKKSSIMVGELKVKRMTLDEIVNAGIDVNDPQNQWVYECEIHLGFTPVTFTVNGSGGILGGYGGGYGWNGYGWNGYCFSYGEYYIYPNAVSCPQHPEVAPTIYYLVIPAKVSWVKEFFEVTLIMQNTSEAGSPFVVTNSSAELKAPDGLTFIPSDFSSNTVVEMGNIAPEEVKEAKWVLRGDKKGSYNIRAEFNGILQPFGENINAVYTTKDPVKVWGEDAVVMHVKAEDYTFEGEPYLVMVNLENVSDAELYNVSLDIKQGENYTIAPECQTPAVFEKIKPREVKEVELWLIPSFTGKLDLSKSFIVKTDGNATIKTTLGSISASKALLQVQTDSNFVEADQDNYYTYDIIADIKDWRDTAENVTAEIELSDFEGIQNIQFIGSDRLKVQLGTLEPGMTKTAVWRIKFKAVSATSSLDYIIKVSGDNARSKKISGFINAGNAKFKLALDSEEKGVSDDGYCTYTIKASISNSGGIAKNAKASIKILSESEVQYTQLVSDTVQYIGIVSKKVTASWDIKFKPKSNSSKIEYQVIVSADNAQNVTQNGVLTMEGGLIIYVMDKNGLSAINNADVTITNEKGKKMSQKTGKEQSGVAMFFVKKDMYNLNVRKEGYYDYTLNIEYVGDQLFTVVLDNEESSVNPYIQAAYYEDSFNDGKCDLSIQDKIIELGNSQQVRIEASVNWRGCQPGEIRLYNGSEYTSFSGEVFSGTFDGIFSTEGNDTYLLAISGDGKKSQMFHINLFFKRRSYSKEGGMKIIPAAPELEMPFKAQSFPDMEFKFELGPVSYVSMIEDNKTKVVLGVDVSKLKEKGLISSIADDIGEWADSMERFNKAKGLMDTLKAESCYYDVSDQKGTPSFKIMGYYETDLNTGETNGGMIGSFSGTWDMTRQFIIGYVPVYISLGLEVGVDLKVDIKGNAGSVKPLIEVSPAIKPSAEAGVGIANVLSVGVNLECSIGATFKYDDKISAEGEVGESFSIVAKALAFEYSWTFQEAKQPFCQKKIE</sequence>
<dbReference type="PROSITE" id="PS50093">
    <property type="entry name" value="PKD"/>
    <property type="match status" value="1"/>
</dbReference>
<dbReference type="RefSeq" id="WP_050753197.1">
    <property type="nucleotide sequence ID" value="NZ_LGTC01000001.1"/>
</dbReference>
<dbReference type="SUPFAM" id="SSF49299">
    <property type="entry name" value="PKD domain"/>
    <property type="match status" value="1"/>
</dbReference>
<evidence type="ECO:0000259" key="3">
    <source>
        <dbReference type="PROSITE" id="PS50853"/>
    </source>
</evidence>
<dbReference type="PROSITE" id="PS50853">
    <property type="entry name" value="FN3"/>
    <property type="match status" value="2"/>
</dbReference>
<dbReference type="Pfam" id="PF18911">
    <property type="entry name" value="PKD_4"/>
    <property type="match status" value="1"/>
</dbReference>